<dbReference type="InterPro" id="IPR051264">
    <property type="entry name" value="FAD-oxidored/transferase_4"/>
</dbReference>
<comment type="similarity">
    <text evidence="2">Belongs to the FAD-binding oxidoreductase/transferase type 4 family.</text>
</comment>
<dbReference type="InterPro" id="IPR016167">
    <property type="entry name" value="FAD-bd_PCMH_sub1"/>
</dbReference>
<dbReference type="InterPro" id="IPR004113">
    <property type="entry name" value="FAD-bd_oxidored_4_C"/>
</dbReference>
<dbReference type="InterPro" id="IPR016166">
    <property type="entry name" value="FAD-bd_PCMH"/>
</dbReference>
<dbReference type="AlphaFoldDB" id="A0A6B2QVS7"/>
<dbReference type="GO" id="GO:0071949">
    <property type="term" value="F:FAD binding"/>
    <property type="evidence" value="ECO:0007669"/>
    <property type="project" value="InterPro"/>
</dbReference>
<dbReference type="InterPro" id="IPR016164">
    <property type="entry name" value="FAD-linked_Oxase-like_C"/>
</dbReference>
<keyword evidence="5" id="KW-0560">Oxidoreductase</keyword>
<organism evidence="7">
    <name type="scientific">Sheuella amnicola</name>
    <dbReference type="NCBI Taxonomy" id="2707330"/>
    <lineage>
        <taxon>Bacteria</taxon>
        <taxon>Pseudomonadati</taxon>
        <taxon>Pseudomonadota</taxon>
        <taxon>Betaproteobacteria</taxon>
        <taxon>Burkholderiales</taxon>
        <taxon>Alcaligenaceae</taxon>
        <taxon>Sheuella</taxon>
    </lineage>
</organism>
<comment type="cofactor">
    <cofactor evidence="1">
        <name>FAD</name>
        <dbReference type="ChEBI" id="CHEBI:57692"/>
    </cofactor>
</comment>
<evidence type="ECO:0000256" key="5">
    <source>
        <dbReference type="ARBA" id="ARBA00023002"/>
    </source>
</evidence>
<dbReference type="SUPFAM" id="SSF56176">
    <property type="entry name" value="FAD-binding/transporter-associated domain-like"/>
    <property type="match status" value="1"/>
</dbReference>
<gene>
    <name evidence="7" type="ORF">G3I67_04570</name>
</gene>
<protein>
    <submittedName>
        <fullName evidence="7">FAD-binding oxidoreductase</fullName>
    </submittedName>
</protein>
<dbReference type="InterPro" id="IPR016169">
    <property type="entry name" value="FAD-bd_PCMH_sub2"/>
</dbReference>
<dbReference type="InterPro" id="IPR016171">
    <property type="entry name" value="Vanillyl_alc_oxidase_C-sub2"/>
</dbReference>
<reference evidence="7" key="1">
    <citation type="submission" date="2020-02" db="EMBL/GenBank/DDBJ databases">
        <authorList>
            <person name="Chen W.-M."/>
        </authorList>
    </citation>
    <scope>NUCLEOTIDE SEQUENCE</scope>
    <source>
        <strain evidence="7">NBD-18</strain>
    </source>
</reference>
<dbReference type="InterPro" id="IPR006094">
    <property type="entry name" value="Oxid_FAD_bind_N"/>
</dbReference>
<dbReference type="PANTHER" id="PTHR43716">
    <property type="entry name" value="D-2-HYDROXYGLUTARATE DEHYDROGENASE, MITOCHONDRIAL"/>
    <property type="match status" value="1"/>
</dbReference>
<feature type="domain" description="FAD-binding PCMH-type" evidence="6">
    <location>
        <begin position="36"/>
        <end position="215"/>
    </location>
</feature>
<keyword evidence="3" id="KW-0285">Flavoprotein</keyword>
<name>A0A6B2QVS7_9BURK</name>
<evidence type="ECO:0000256" key="2">
    <source>
        <dbReference type="ARBA" id="ARBA00008000"/>
    </source>
</evidence>
<evidence type="ECO:0000256" key="4">
    <source>
        <dbReference type="ARBA" id="ARBA00022827"/>
    </source>
</evidence>
<dbReference type="Gene3D" id="3.30.70.2190">
    <property type="match status" value="1"/>
</dbReference>
<evidence type="ECO:0000313" key="7">
    <source>
        <dbReference type="EMBL" id="NDY82500.1"/>
    </source>
</evidence>
<dbReference type="FunFam" id="1.10.45.10:FF:000001">
    <property type="entry name" value="D-lactate dehydrogenase mitochondrial"/>
    <property type="match status" value="1"/>
</dbReference>
<dbReference type="Gene3D" id="1.10.45.10">
    <property type="entry name" value="Vanillyl-alcohol Oxidase, Chain A, domain 4"/>
    <property type="match status" value="1"/>
</dbReference>
<dbReference type="InterPro" id="IPR036318">
    <property type="entry name" value="FAD-bd_PCMH-like_sf"/>
</dbReference>
<dbReference type="GO" id="GO:0016491">
    <property type="term" value="F:oxidoreductase activity"/>
    <property type="evidence" value="ECO:0007669"/>
    <property type="project" value="UniProtKB-KW"/>
</dbReference>
<dbReference type="Pfam" id="PF01565">
    <property type="entry name" value="FAD_binding_4"/>
    <property type="match status" value="1"/>
</dbReference>
<dbReference type="Gene3D" id="3.30.43.10">
    <property type="entry name" value="Uridine Diphospho-n-acetylenolpyruvylglucosamine Reductase, domain 2"/>
    <property type="match status" value="1"/>
</dbReference>
<dbReference type="Gene3D" id="3.30.465.10">
    <property type="match status" value="1"/>
</dbReference>
<sequence length="461" mass="50262">MSQELIQAFEQAIGKAYVLSGDAIEPRYKTDWQKSAEREPLAVVRPANTEEVSAVMKLCHQHNQPVTVQGGMTGLVSGGLPEDGEVVVSMERLSGIEEIDPAASTMTVRAGTPLQVVQESAVKAGLYFAVDLGARGSCQVGGNISTNAGGNRVIRYGMMREQILGLEVVLADGTIVNSLNKMLKNNAGYDLKQLFIGSEGTLGIVTRAVLRLHALTPGYFTAFCGLASPEAAVTFLAHLKQIGGALMSYEVMWPDFYDFMTERVPGVRTPLPTKSPAYVLIELASDLSDYDQQRYSTLLEDAMEQGTVIDAAIAQSGKEAADFWRLRDAVSEFPVIWSPYRGYDVSLPIGDMATFVAKLQNRLSREIPTCEYAHFGHIGDSNIHVVVHVPGTREAYPAAIVDECIYDTVREFGGSISAEHGIGLKKKKYLHYSRTESELALMKLLKNTLDPKNILNPGKVI</sequence>
<dbReference type="Pfam" id="PF02913">
    <property type="entry name" value="FAD-oxidase_C"/>
    <property type="match status" value="1"/>
</dbReference>
<dbReference type="GO" id="GO:0022904">
    <property type="term" value="P:respiratory electron transport chain"/>
    <property type="evidence" value="ECO:0007669"/>
    <property type="project" value="TreeGrafter"/>
</dbReference>
<dbReference type="SUPFAM" id="SSF55103">
    <property type="entry name" value="FAD-linked oxidases, C-terminal domain"/>
    <property type="match status" value="1"/>
</dbReference>
<accession>A0A6B2QVS7</accession>
<dbReference type="RefSeq" id="WP_163651959.1">
    <property type="nucleotide sequence ID" value="NZ_JAAGRN010000002.1"/>
</dbReference>
<evidence type="ECO:0000259" key="6">
    <source>
        <dbReference type="PROSITE" id="PS51387"/>
    </source>
</evidence>
<dbReference type="Gene3D" id="3.30.70.2740">
    <property type="match status" value="1"/>
</dbReference>
<proteinExistence type="inferred from homology"/>
<dbReference type="PANTHER" id="PTHR43716:SF1">
    <property type="entry name" value="D-2-HYDROXYGLUTARATE DEHYDROGENASE, MITOCHONDRIAL"/>
    <property type="match status" value="1"/>
</dbReference>
<comment type="caution">
    <text evidence="7">The sequence shown here is derived from an EMBL/GenBank/DDBJ whole genome shotgun (WGS) entry which is preliminary data.</text>
</comment>
<dbReference type="EMBL" id="JAAGRN010000002">
    <property type="protein sequence ID" value="NDY82500.1"/>
    <property type="molecule type" value="Genomic_DNA"/>
</dbReference>
<dbReference type="PROSITE" id="PS51387">
    <property type="entry name" value="FAD_PCMH"/>
    <property type="match status" value="1"/>
</dbReference>
<keyword evidence="4" id="KW-0274">FAD</keyword>
<evidence type="ECO:0000256" key="1">
    <source>
        <dbReference type="ARBA" id="ARBA00001974"/>
    </source>
</evidence>
<evidence type="ECO:0000256" key="3">
    <source>
        <dbReference type="ARBA" id="ARBA00022630"/>
    </source>
</evidence>